<dbReference type="GO" id="GO:0003887">
    <property type="term" value="F:DNA-directed DNA polymerase activity"/>
    <property type="evidence" value="ECO:0007669"/>
    <property type="project" value="UniProtKB-KW"/>
</dbReference>
<dbReference type="Gene3D" id="1.20.1060.10">
    <property type="entry name" value="Taq DNA Polymerase, Chain T, domain 4"/>
    <property type="match status" value="1"/>
</dbReference>
<dbReference type="InterPro" id="IPR001098">
    <property type="entry name" value="DNA-dir_DNA_pol_A_palm_dom"/>
</dbReference>
<keyword evidence="9" id="KW-0234">DNA repair</keyword>
<protein>
    <recommendedName>
        <fullName evidence="2">DNA-directed DNA polymerase</fullName>
        <ecNumber evidence="2">2.7.7.7</ecNumber>
    </recommendedName>
</protein>
<dbReference type="Gene3D" id="3.40.50.1010">
    <property type="entry name" value="5'-nuclease"/>
    <property type="match status" value="1"/>
</dbReference>
<dbReference type="PATRIC" id="fig|1618676.3.peg.627"/>
<evidence type="ECO:0000313" key="13">
    <source>
        <dbReference type="EMBL" id="KKW30887.1"/>
    </source>
</evidence>
<dbReference type="InterPro" id="IPR020045">
    <property type="entry name" value="DNA_polI_H3TH"/>
</dbReference>
<dbReference type="Proteomes" id="UP000034445">
    <property type="component" value="Unassembled WGS sequence"/>
</dbReference>
<keyword evidence="7" id="KW-0239">DNA-directed DNA polymerase</keyword>
<dbReference type="SMART" id="SM00279">
    <property type="entry name" value="HhH2"/>
    <property type="match status" value="1"/>
</dbReference>
<dbReference type="SMART" id="SM00475">
    <property type="entry name" value="53EXOc"/>
    <property type="match status" value="1"/>
</dbReference>
<dbReference type="GO" id="GO:0003677">
    <property type="term" value="F:DNA binding"/>
    <property type="evidence" value="ECO:0007669"/>
    <property type="project" value="UniProtKB-KW"/>
</dbReference>
<dbReference type="FunFam" id="1.20.1060.10:FF:000001">
    <property type="entry name" value="DNA polymerase I"/>
    <property type="match status" value="1"/>
</dbReference>
<dbReference type="Pfam" id="PF01367">
    <property type="entry name" value="5_3_exonuc"/>
    <property type="match status" value="1"/>
</dbReference>
<keyword evidence="5" id="KW-0235">DNA replication</keyword>
<dbReference type="PRINTS" id="PR00868">
    <property type="entry name" value="DNAPOLI"/>
</dbReference>
<evidence type="ECO:0000256" key="2">
    <source>
        <dbReference type="ARBA" id="ARBA00012417"/>
    </source>
</evidence>
<comment type="caution">
    <text evidence="13">The sequence shown here is derived from an EMBL/GenBank/DDBJ whole genome shotgun (WGS) entry which is preliminary data.</text>
</comment>
<evidence type="ECO:0000256" key="7">
    <source>
        <dbReference type="ARBA" id="ARBA00022932"/>
    </source>
</evidence>
<dbReference type="InterPro" id="IPR029060">
    <property type="entry name" value="PIN-like_dom_sf"/>
</dbReference>
<evidence type="ECO:0000313" key="14">
    <source>
        <dbReference type="Proteomes" id="UP000034445"/>
    </source>
</evidence>
<dbReference type="GO" id="GO:0006261">
    <property type="term" value="P:DNA-templated DNA replication"/>
    <property type="evidence" value="ECO:0007669"/>
    <property type="project" value="InterPro"/>
</dbReference>
<dbReference type="SUPFAM" id="SSF47807">
    <property type="entry name" value="5' to 3' exonuclease, C-terminal subdomain"/>
    <property type="match status" value="1"/>
</dbReference>
<sequence>MTAQKTKTEEKKTARLVILDSHAILHRAYHAIPDFSSSKGEPTGALYGLISMLLKIVHDLKPDYIVAARDLPGKTHRHDAFEAYKATRVKAEDELVAQLIRAPIVFKAFGIPLYEHAGFEADDVIGTIVQKLSKQKNIETVIASGDMDALQLVSPSVRVFTLRKGLNDTVMYDEERVMERYGFGPEHVVDYKALRGDPSDNIPGIRGIGEKTATDLIKEFGSIEEMYAALKKKPEGFAKKVKPRVFQLVKDGEESAIFSKKLGTIHCDVPIKFELPETEWNLTEHTESIFALCDELGFRALKERVKGVVGKSATPEASTTEVKPREIGENVDPKKLKETSVALWLLHSDTTNPTQDDILSYAHTEDFRAAREMIFKQLKETEKLQGVFDQIEKPLIPVTEKMTEIGILLDTAYIKKLSREYTKGLGEIAGRIYQHAGHEFNVNSPKQLGAVLFDELKIVNVNGRQKKTAGGARTTCEDELAKLSSLHPIIADVLAYRELQKLLSTYIEKMPALVDSENRLHAEFVQTGTTTGRMSSQNPNLQNIPIKSEYGRRIRSGFVASPGFVLVAIDYSQIELRIAAGLSGDEKLSRVFQAGGDVHTAVASDVFEVPPENVDREMRRRAKVINFGILYGMGVNALRANMGENVSREEAARYLSAYFETYAGLARYIEHTKADATRNGYTETLFGRRRYFPEPLLVFAQRHVFLRLATKTAVLQRRPPRGTEPRCQSASLDPRPRHELLLQLLCRPAG</sequence>
<keyword evidence="6" id="KW-0227">DNA damage</keyword>
<dbReference type="FunFam" id="1.10.150.20:FF:000002">
    <property type="entry name" value="DNA polymerase I"/>
    <property type="match status" value="1"/>
</dbReference>
<evidence type="ECO:0000256" key="1">
    <source>
        <dbReference type="ARBA" id="ARBA00007705"/>
    </source>
</evidence>
<evidence type="ECO:0000256" key="6">
    <source>
        <dbReference type="ARBA" id="ARBA00022763"/>
    </source>
</evidence>
<evidence type="ECO:0000256" key="5">
    <source>
        <dbReference type="ARBA" id="ARBA00022705"/>
    </source>
</evidence>
<comment type="similarity">
    <text evidence="1">Belongs to the DNA polymerase type-A family.</text>
</comment>
<dbReference type="FunFam" id="1.10.150.20:FF:000003">
    <property type="entry name" value="DNA polymerase I"/>
    <property type="match status" value="1"/>
</dbReference>
<feature type="domain" description="5'-3' exonuclease" evidence="11">
    <location>
        <begin position="14"/>
        <end position="281"/>
    </location>
</feature>
<dbReference type="InterPro" id="IPR043502">
    <property type="entry name" value="DNA/RNA_pol_sf"/>
</dbReference>
<evidence type="ECO:0000256" key="3">
    <source>
        <dbReference type="ARBA" id="ARBA00022679"/>
    </source>
</evidence>
<dbReference type="InterPro" id="IPR019760">
    <property type="entry name" value="DNA-dir_DNA_pol_A_CS"/>
</dbReference>
<dbReference type="Gene3D" id="1.10.150.20">
    <property type="entry name" value="5' to 3' exonuclease, C-terminal subdomain"/>
    <property type="match status" value="2"/>
</dbReference>
<organism evidence="13 14">
    <name type="scientific">Candidatus Kaiserbacteria bacterium GW2011_GWC2_52_8b</name>
    <dbReference type="NCBI Taxonomy" id="1618676"/>
    <lineage>
        <taxon>Bacteria</taxon>
        <taxon>Candidatus Kaiseribacteriota</taxon>
    </lineage>
</organism>
<dbReference type="Gene3D" id="3.30.70.370">
    <property type="match status" value="1"/>
</dbReference>
<reference evidence="13 14" key="1">
    <citation type="journal article" date="2015" name="Nature">
        <title>rRNA introns, odd ribosomes, and small enigmatic genomes across a large radiation of phyla.</title>
        <authorList>
            <person name="Brown C.T."/>
            <person name="Hug L.A."/>
            <person name="Thomas B.C."/>
            <person name="Sharon I."/>
            <person name="Castelle C.J."/>
            <person name="Singh A."/>
            <person name="Wilkins M.J."/>
            <person name="Williams K.H."/>
            <person name="Banfield J.F."/>
        </authorList>
    </citation>
    <scope>NUCLEOTIDE SEQUENCE [LARGE SCALE GENOMIC DNA]</scope>
</reference>
<evidence type="ECO:0000256" key="8">
    <source>
        <dbReference type="ARBA" id="ARBA00023125"/>
    </source>
</evidence>
<dbReference type="EMBL" id="LCRF01000030">
    <property type="protein sequence ID" value="KKW30887.1"/>
    <property type="molecule type" value="Genomic_DNA"/>
</dbReference>
<dbReference type="CDD" id="cd09898">
    <property type="entry name" value="H3TH_53EXO"/>
    <property type="match status" value="1"/>
</dbReference>
<dbReference type="InterPro" id="IPR002421">
    <property type="entry name" value="5-3_exonuclease"/>
</dbReference>
<comment type="catalytic activity">
    <reaction evidence="10">
        <text>DNA(n) + a 2'-deoxyribonucleoside 5'-triphosphate = DNA(n+1) + diphosphate</text>
        <dbReference type="Rhea" id="RHEA:22508"/>
        <dbReference type="Rhea" id="RHEA-COMP:17339"/>
        <dbReference type="Rhea" id="RHEA-COMP:17340"/>
        <dbReference type="ChEBI" id="CHEBI:33019"/>
        <dbReference type="ChEBI" id="CHEBI:61560"/>
        <dbReference type="ChEBI" id="CHEBI:173112"/>
        <dbReference type="EC" id="2.7.7.7"/>
    </reaction>
</comment>
<dbReference type="SMART" id="SM00482">
    <property type="entry name" value="POLAc"/>
    <property type="match status" value="1"/>
</dbReference>
<dbReference type="SUPFAM" id="SSF88723">
    <property type="entry name" value="PIN domain-like"/>
    <property type="match status" value="1"/>
</dbReference>
<dbReference type="GO" id="GO:0006302">
    <property type="term" value="P:double-strand break repair"/>
    <property type="evidence" value="ECO:0007669"/>
    <property type="project" value="TreeGrafter"/>
</dbReference>
<dbReference type="CDD" id="cd09859">
    <property type="entry name" value="PIN_53EXO"/>
    <property type="match status" value="1"/>
</dbReference>
<evidence type="ECO:0000256" key="10">
    <source>
        <dbReference type="ARBA" id="ARBA00049244"/>
    </source>
</evidence>
<dbReference type="PROSITE" id="PS00447">
    <property type="entry name" value="DNA_POLYMERASE_A"/>
    <property type="match status" value="1"/>
</dbReference>
<dbReference type="PANTHER" id="PTHR10133">
    <property type="entry name" value="DNA POLYMERASE I"/>
    <property type="match status" value="1"/>
</dbReference>
<dbReference type="InterPro" id="IPR002298">
    <property type="entry name" value="DNA_polymerase_A"/>
</dbReference>
<evidence type="ECO:0000256" key="4">
    <source>
        <dbReference type="ARBA" id="ARBA00022695"/>
    </source>
</evidence>
<keyword evidence="8" id="KW-0238">DNA-binding</keyword>
<dbReference type="PANTHER" id="PTHR10133:SF27">
    <property type="entry name" value="DNA POLYMERASE NU"/>
    <property type="match status" value="1"/>
</dbReference>
<dbReference type="InterPro" id="IPR020046">
    <property type="entry name" value="5-3_exonucl_a-hlix_arch_N"/>
</dbReference>
<dbReference type="EC" id="2.7.7.7" evidence="2"/>
<gene>
    <name evidence="13" type="ORF">UY74_C0030G0025</name>
</gene>
<evidence type="ECO:0000256" key="9">
    <source>
        <dbReference type="ARBA" id="ARBA00023204"/>
    </source>
</evidence>
<dbReference type="Pfam" id="PF00476">
    <property type="entry name" value="DNA_pol_A"/>
    <property type="match status" value="1"/>
</dbReference>
<keyword evidence="4" id="KW-0548">Nucleotidyltransferase</keyword>
<dbReference type="SUPFAM" id="SSF56672">
    <property type="entry name" value="DNA/RNA polymerases"/>
    <property type="match status" value="1"/>
</dbReference>
<name>A0A0G1ZRK4_9BACT</name>
<dbReference type="InterPro" id="IPR008918">
    <property type="entry name" value="HhH2"/>
</dbReference>
<accession>A0A0G1ZRK4</accession>
<dbReference type="Pfam" id="PF02739">
    <property type="entry name" value="5_3_exonuc_N"/>
    <property type="match status" value="1"/>
</dbReference>
<proteinExistence type="inferred from homology"/>
<dbReference type="InterPro" id="IPR036279">
    <property type="entry name" value="5-3_exonuclease_C_sf"/>
</dbReference>
<dbReference type="AlphaFoldDB" id="A0A0G1ZRK4"/>
<evidence type="ECO:0000259" key="12">
    <source>
        <dbReference type="SMART" id="SM00482"/>
    </source>
</evidence>
<evidence type="ECO:0000259" key="11">
    <source>
        <dbReference type="SMART" id="SM00475"/>
    </source>
</evidence>
<keyword evidence="3" id="KW-0808">Transferase</keyword>
<dbReference type="GO" id="GO:0008409">
    <property type="term" value="F:5'-3' exonuclease activity"/>
    <property type="evidence" value="ECO:0007669"/>
    <property type="project" value="InterPro"/>
</dbReference>
<feature type="domain" description="DNA-directed DNA polymerase family A palm" evidence="12">
    <location>
        <begin position="551"/>
        <end position="750"/>
    </location>
</feature>